<organism evidence="2 3">
    <name type="scientific">Acer saccharum</name>
    <name type="common">Sugar maple</name>
    <dbReference type="NCBI Taxonomy" id="4024"/>
    <lineage>
        <taxon>Eukaryota</taxon>
        <taxon>Viridiplantae</taxon>
        <taxon>Streptophyta</taxon>
        <taxon>Embryophyta</taxon>
        <taxon>Tracheophyta</taxon>
        <taxon>Spermatophyta</taxon>
        <taxon>Magnoliopsida</taxon>
        <taxon>eudicotyledons</taxon>
        <taxon>Gunneridae</taxon>
        <taxon>Pentapetalae</taxon>
        <taxon>rosids</taxon>
        <taxon>malvids</taxon>
        <taxon>Sapindales</taxon>
        <taxon>Sapindaceae</taxon>
        <taxon>Hippocastanoideae</taxon>
        <taxon>Acereae</taxon>
        <taxon>Acer</taxon>
    </lineage>
</organism>
<evidence type="ECO:0000313" key="2">
    <source>
        <dbReference type="EMBL" id="KAK0572399.1"/>
    </source>
</evidence>
<reference evidence="2" key="1">
    <citation type="journal article" date="2022" name="Plant J.">
        <title>Strategies of tolerance reflected in two North American maple genomes.</title>
        <authorList>
            <person name="McEvoy S.L."/>
            <person name="Sezen U.U."/>
            <person name="Trouern-Trend A."/>
            <person name="McMahon S.M."/>
            <person name="Schaberg P.G."/>
            <person name="Yang J."/>
            <person name="Wegrzyn J.L."/>
            <person name="Swenson N.G."/>
        </authorList>
    </citation>
    <scope>NUCLEOTIDE SEQUENCE</scope>
    <source>
        <strain evidence="2">NS2018</strain>
    </source>
</reference>
<dbReference type="EMBL" id="JAUESC010000388">
    <property type="protein sequence ID" value="KAK0572399.1"/>
    <property type="molecule type" value="Genomic_DNA"/>
</dbReference>
<feature type="region of interest" description="Disordered" evidence="1">
    <location>
        <begin position="16"/>
        <end position="36"/>
    </location>
</feature>
<sequence>MNRRWIARLEERKIEKRTKKRDSKSPLIGSDLFGTDEGDEEERIHRMFGCSREYVEEEHLGSSIHTGIGCTLAMANSKSSSNFRNAMFAGKQSLLPPKSPFPSVSAYADYTPTGVLGPKAVPKPREGEIYTISVLPLTAFYWRSNLLGLTISLMSQRLLFAEEVIGVHQVTHLQFDYLKDVQHAPYYAEANSAKPKNRAWESLVNA</sequence>
<keyword evidence="3" id="KW-1185">Reference proteome</keyword>
<evidence type="ECO:0000313" key="3">
    <source>
        <dbReference type="Proteomes" id="UP001168877"/>
    </source>
</evidence>
<comment type="caution">
    <text evidence="2">The sequence shown here is derived from an EMBL/GenBank/DDBJ whole genome shotgun (WGS) entry which is preliminary data.</text>
</comment>
<reference evidence="2" key="2">
    <citation type="submission" date="2023-06" db="EMBL/GenBank/DDBJ databases">
        <authorList>
            <person name="Swenson N.G."/>
            <person name="Wegrzyn J.L."/>
            <person name="Mcevoy S.L."/>
        </authorList>
    </citation>
    <scope>NUCLEOTIDE SEQUENCE</scope>
    <source>
        <strain evidence="2">NS2018</strain>
        <tissue evidence="2">Leaf</tissue>
    </source>
</reference>
<evidence type="ECO:0000256" key="1">
    <source>
        <dbReference type="SAM" id="MobiDB-lite"/>
    </source>
</evidence>
<name>A0AA39RFM8_ACESA</name>
<protein>
    <submittedName>
        <fullName evidence="2">Uncharacterized protein</fullName>
    </submittedName>
</protein>
<proteinExistence type="predicted"/>
<accession>A0AA39RFM8</accession>
<dbReference type="Proteomes" id="UP001168877">
    <property type="component" value="Unassembled WGS sequence"/>
</dbReference>
<gene>
    <name evidence="2" type="ORF">LWI29_031065</name>
</gene>
<dbReference type="AlphaFoldDB" id="A0AA39RFM8"/>